<evidence type="ECO:0000313" key="7">
    <source>
        <dbReference type="Proteomes" id="UP000321490"/>
    </source>
</evidence>
<name>A0A562IQM1_9ACTN</name>
<dbReference type="RefSeq" id="WP_166521063.1">
    <property type="nucleotide sequence ID" value="NZ_ML762500.1"/>
</dbReference>
<feature type="short sequence motif" description="DGA/G" evidence="4">
    <location>
        <begin position="168"/>
        <end position="170"/>
    </location>
</feature>
<comment type="caution">
    <text evidence="4">Lacks conserved residue(s) required for the propagation of feature annotation.</text>
</comment>
<dbReference type="Pfam" id="PF01734">
    <property type="entry name" value="Patatin"/>
    <property type="match status" value="1"/>
</dbReference>
<protein>
    <submittedName>
        <fullName evidence="6">Patatin-like phospholipase</fullName>
    </submittedName>
</protein>
<dbReference type="Proteomes" id="UP000321490">
    <property type="component" value="Unassembled WGS sequence"/>
</dbReference>
<comment type="caution">
    <text evidence="6">The sequence shown here is derived from an EMBL/GenBank/DDBJ whole genome shotgun (WGS) entry which is preliminary data.</text>
</comment>
<keyword evidence="3 4" id="KW-0443">Lipid metabolism</keyword>
<sequence>MPPRTHVVLGGGAALGAFQAGALQGLLGAGVVVDHLHGASVGAINAAFLAVRPDARRADELAALWQDPALTGVLRPGWRSRTAGLARSLRRGGALLDDRPLRRMIATHVPAHDLAELSVPVTVTTTCLDCGTAARHATGAVGDALVASSALPGLFRPVLLPDGHRHVDGGIVDGVPVSAALEVAGPDDRVLVLDCGLAPVTGRADVCAAASDVVPALACGLPVTEGRAAYVPPVESGPGALDTVLQSFTVARAAANRAAVREGLADPRVEVVPHVADAWAAGLLETLPAGPRDLRSTAALLRAGREVAERWLAGRPESSSTAVQDG</sequence>
<dbReference type="Gene3D" id="3.40.1090.10">
    <property type="entry name" value="Cytosolic phospholipase A2 catalytic domain"/>
    <property type="match status" value="2"/>
</dbReference>
<feature type="active site" description="Nucleophile" evidence="4">
    <location>
        <position position="40"/>
    </location>
</feature>
<proteinExistence type="predicted"/>
<dbReference type="GO" id="GO:0016042">
    <property type="term" value="P:lipid catabolic process"/>
    <property type="evidence" value="ECO:0007669"/>
    <property type="project" value="UniProtKB-UniRule"/>
</dbReference>
<dbReference type="InterPro" id="IPR050301">
    <property type="entry name" value="NTE"/>
</dbReference>
<feature type="active site" description="Proton acceptor" evidence="4">
    <location>
        <position position="168"/>
    </location>
</feature>
<evidence type="ECO:0000256" key="3">
    <source>
        <dbReference type="ARBA" id="ARBA00023098"/>
    </source>
</evidence>
<keyword evidence="7" id="KW-1185">Reference proteome</keyword>
<accession>A0A562IQM1</accession>
<keyword evidence="2 4" id="KW-0442">Lipid degradation</keyword>
<dbReference type="InterPro" id="IPR002641">
    <property type="entry name" value="PNPLA_dom"/>
</dbReference>
<dbReference type="SUPFAM" id="SSF52151">
    <property type="entry name" value="FabD/lysophospholipase-like"/>
    <property type="match status" value="1"/>
</dbReference>
<dbReference type="InterPro" id="IPR016035">
    <property type="entry name" value="Acyl_Trfase/lysoPLipase"/>
</dbReference>
<reference evidence="6 7" key="1">
    <citation type="submission" date="2019-07" db="EMBL/GenBank/DDBJ databases">
        <title>R&amp;d 2014.</title>
        <authorList>
            <person name="Klenk H.-P."/>
        </authorList>
    </citation>
    <scope>NUCLEOTIDE SEQUENCE [LARGE SCALE GENOMIC DNA]</scope>
    <source>
        <strain evidence="6 7">DSM 45764</strain>
    </source>
</reference>
<evidence type="ECO:0000259" key="5">
    <source>
        <dbReference type="PROSITE" id="PS51635"/>
    </source>
</evidence>
<dbReference type="PANTHER" id="PTHR14226">
    <property type="entry name" value="NEUROPATHY TARGET ESTERASE/SWISS CHEESE D.MELANOGASTER"/>
    <property type="match status" value="1"/>
</dbReference>
<dbReference type="PANTHER" id="PTHR14226:SF29">
    <property type="entry name" value="NEUROPATHY TARGET ESTERASE SWS"/>
    <property type="match status" value="1"/>
</dbReference>
<evidence type="ECO:0000256" key="1">
    <source>
        <dbReference type="ARBA" id="ARBA00022801"/>
    </source>
</evidence>
<evidence type="ECO:0000256" key="2">
    <source>
        <dbReference type="ARBA" id="ARBA00022963"/>
    </source>
</evidence>
<gene>
    <name evidence="6" type="ORF">JD78_01548</name>
</gene>
<evidence type="ECO:0000313" key="6">
    <source>
        <dbReference type="EMBL" id="TWH73025.1"/>
    </source>
</evidence>
<dbReference type="GO" id="GO:0016787">
    <property type="term" value="F:hydrolase activity"/>
    <property type="evidence" value="ECO:0007669"/>
    <property type="project" value="UniProtKB-UniRule"/>
</dbReference>
<feature type="short sequence motif" description="GXSXG" evidence="4">
    <location>
        <begin position="38"/>
        <end position="42"/>
    </location>
</feature>
<evidence type="ECO:0000256" key="4">
    <source>
        <dbReference type="PROSITE-ProRule" id="PRU01161"/>
    </source>
</evidence>
<feature type="domain" description="PNPLA" evidence="5">
    <location>
        <begin position="7"/>
        <end position="181"/>
    </location>
</feature>
<dbReference type="EMBL" id="VLKF01000001">
    <property type="protein sequence ID" value="TWH73025.1"/>
    <property type="molecule type" value="Genomic_DNA"/>
</dbReference>
<organism evidence="6 7">
    <name type="scientific">Modestobacter roseus</name>
    <dbReference type="NCBI Taxonomy" id="1181884"/>
    <lineage>
        <taxon>Bacteria</taxon>
        <taxon>Bacillati</taxon>
        <taxon>Actinomycetota</taxon>
        <taxon>Actinomycetes</taxon>
        <taxon>Geodermatophilales</taxon>
        <taxon>Geodermatophilaceae</taxon>
        <taxon>Modestobacter</taxon>
    </lineage>
</organism>
<keyword evidence="1 4" id="KW-0378">Hydrolase</keyword>
<dbReference type="AlphaFoldDB" id="A0A562IQM1"/>
<dbReference type="PROSITE" id="PS51635">
    <property type="entry name" value="PNPLA"/>
    <property type="match status" value="1"/>
</dbReference>